<dbReference type="EMBL" id="JAZHOF010000003">
    <property type="protein sequence ID" value="MEJ8571673.1"/>
    <property type="molecule type" value="Genomic_DNA"/>
</dbReference>
<comment type="similarity">
    <text evidence="1 6">Belongs to the XseB family.</text>
</comment>
<dbReference type="InterPro" id="IPR003761">
    <property type="entry name" value="Exonuc_VII_S"/>
</dbReference>
<evidence type="ECO:0000313" key="7">
    <source>
        <dbReference type="EMBL" id="MEJ8571673.1"/>
    </source>
</evidence>
<dbReference type="Gene3D" id="1.10.287.1040">
    <property type="entry name" value="Exonuclease VII, small subunit"/>
    <property type="match status" value="1"/>
</dbReference>
<evidence type="ECO:0000256" key="6">
    <source>
        <dbReference type="HAMAP-Rule" id="MF_00337"/>
    </source>
</evidence>
<dbReference type="EC" id="3.1.11.6" evidence="6"/>
<evidence type="ECO:0000256" key="5">
    <source>
        <dbReference type="ARBA" id="ARBA00022839"/>
    </source>
</evidence>
<dbReference type="Proteomes" id="UP001378188">
    <property type="component" value="Unassembled WGS sequence"/>
</dbReference>
<dbReference type="HAMAP" id="MF_00337">
    <property type="entry name" value="Exonuc_7_S"/>
    <property type="match status" value="1"/>
</dbReference>
<dbReference type="AlphaFoldDB" id="A0AAW9RMZ7"/>
<dbReference type="NCBIfam" id="NF002139">
    <property type="entry name" value="PRK00977.1-3"/>
    <property type="match status" value="1"/>
</dbReference>
<keyword evidence="4 6" id="KW-0378">Hydrolase</keyword>
<dbReference type="PANTHER" id="PTHR34137">
    <property type="entry name" value="EXODEOXYRIBONUCLEASE 7 SMALL SUBUNIT"/>
    <property type="match status" value="1"/>
</dbReference>
<evidence type="ECO:0000313" key="8">
    <source>
        <dbReference type="Proteomes" id="UP001378188"/>
    </source>
</evidence>
<dbReference type="PIRSF" id="PIRSF006488">
    <property type="entry name" value="Exonuc_VII_S"/>
    <property type="match status" value="1"/>
</dbReference>
<dbReference type="PANTHER" id="PTHR34137:SF1">
    <property type="entry name" value="EXODEOXYRIBONUCLEASE 7 SMALL SUBUNIT"/>
    <property type="match status" value="1"/>
</dbReference>
<protein>
    <recommendedName>
        <fullName evidence="6">Exodeoxyribonuclease 7 small subunit</fullName>
        <ecNumber evidence="6">3.1.11.6</ecNumber>
    </recommendedName>
    <alternativeName>
        <fullName evidence="6">Exodeoxyribonuclease VII small subunit</fullName>
        <shortName evidence="6">Exonuclease VII small subunit</shortName>
    </alternativeName>
</protein>
<evidence type="ECO:0000256" key="2">
    <source>
        <dbReference type="ARBA" id="ARBA00022490"/>
    </source>
</evidence>
<dbReference type="InterPro" id="IPR037004">
    <property type="entry name" value="Exonuc_VII_ssu_sf"/>
</dbReference>
<accession>A0AAW9RMZ7</accession>
<reference evidence="7 8" key="1">
    <citation type="submission" date="2024-02" db="EMBL/GenBank/DDBJ databases">
        <title>Genome analysis and characterization of Microbaculum marinisediminis sp. nov., isolated from marine sediment.</title>
        <authorList>
            <person name="Du Z.-J."/>
            <person name="Ye Y.-Q."/>
            <person name="Zhang Z.-R."/>
            <person name="Yuan S.-M."/>
            <person name="Zhang X.-Y."/>
        </authorList>
    </citation>
    <scope>NUCLEOTIDE SEQUENCE [LARGE SCALE GENOMIC DNA]</scope>
    <source>
        <strain evidence="7 8">SDUM1044001</strain>
    </source>
</reference>
<keyword evidence="8" id="KW-1185">Reference proteome</keyword>
<keyword evidence="5 6" id="KW-0269">Exonuclease</keyword>
<dbReference type="GO" id="GO:0006308">
    <property type="term" value="P:DNA catabolic process"/>
    <property type="evidence" value="ECO:0007669"/>
    <property type="project" value="UniProtKB-UniRule"/>
</dbReference>
<proteinExistence type="inferred from homology"/>
<dbReference type="NCBIfam" id="TIGR01280">
    <property type="entry name" value="xseB"/>
    <property type="match status" value="1"/>
</dbReference>
<comment type="caution">
    <text evidence="7">The sequence shown here is derived from an EMBL/GenBank/DDBJ whole genome shotgun (WGS) entry which is preliminary data.</text>
</comment>
<dbReference type="SUPFAM" id="SSF116842">
    <property type="entry name" value="XseB-like"/>
    <property type="match status" value="1"/>
</dbReference>
<keyword evidence="3 6" id="KW-0540">Nuclease</keyword>
<dbReference type="RefSeq" id="WP_340329369.1">
    <property type="nucleotide sequence ID" value="NZ_JAZHOF010000003.1"/>
</dbReference>
<keyword evidence="2 6" id="KW-0963">Cytoplasm</keyword>
<comment type="catalytic activity">
    <reaction evidence="6">
        <text>Exonucleolytic cleavage in either 5'- to 3'- or 3'- to 5'-direction to yield nucleoside 5'-phosphates.</text>
        <dbReference type="EC" id="3.1.11.6"/>
    </reaction>
</comment>
<organism evidence="7 8">
    <name type="scientific">Microbaculum marinum</name>
    <dbReference type="NCBI Taxonomy" id="1764581"/>
    <lineage>
        <taxon>Bacteria</taxon>
        <taxon>Pseudomonadati</taxon>
        <taxon>Pseudomonadota</taxon>
        <taxon>Alphaproteobacteria</taxon>
        <taxon>Hyphomicrobiales</taxon>
        <taxon>Tepidamorphaceae</taxon>
        <taxon>Microbaculum</taxon>
    </lineage>
</organism>
<sequence length="85" mass="9180">MTQQTTPPPDIAGLSFEDALKKLEQIVEQLEGGDVPLETSIEMYTRGEALKNHCEKLLKSAEARVERIVVGADGTAAATEPLDVD</sequence>
<name>A0AAW9RMZ7_9HYPH</name>
<comment type="function">
    <text evidence="6">Bidirectionally degrades single-stranded DNA into large acid-insoluble oligonucleotides, which are then degraded further into small acid-soluble oligonucleotides.</text>
</comment>
<dbReference type="GO" id="GO:0008855">
    <property type="term" value="F:exodeoxyribonuclease VII activity"/>
    <property type="evidence" value="ECO:0007669"/>
    <property type="project" value="UniProtKB-UniRule"/>
</dbReference>
<comment type="subcellular location">
    <subcellularLocation>
        <location evidence="6">Cytoplasm</location>
    </subcellularLocation>
</comment>
<gene>
    <name evidence="6" type="primary">xseB</name>
    <name evidence="7" type="ORF">V3328_09335</name>
</gene>
<dbReference type="Pfam" id="PF02609">
    <property type="entry name" value="Exonuc_VII_S"/>
    <property type="match status" value="1"/>
</dbReference>
<comment type="subunit">
    <text evidence="6">Heterooligomer composed of large and small subunits.</text>
</comment>
<evidence type="ECO:0000256" key="3">
    <source>
        <dbReference type="ARBA" id="ARBA00022722"/>
    </source>
</evidence>
<dbReference type="GO" id="GO:0009318">
    <property type="term" value="C:exodeoxyribonuclease VII complex"/>
    <property type="evidence" value="ECO:0007669"/>
    <property type="project" value="UniProtKB-UniRule"/>
</dbReference>
<dbReference type="GO" id="GO:0005829">
    <property type="term" value="C:cytosol"/>
    <property type="evidence" value="ECO:0007669"/>
    <property type="project" value="TreeGrafter"/>
</dbReference>
<evidence type="ECO:0000256" key="4">
    <source>
        <dbReference type="ARBA" id="ARBA00022801"/>
    </source>
</evidence>
<evidence type="ECO:0000256" key="1">
    <source>
        <dbReference type="ARBA" id="ARBA00009998"/>
    </source>
</evidence>